<dbReference type="Pfam" id="PF00324">
    <property type="entry name" value="AA_permease"/>
    <property type="match status" value="1"/>
</dbReference>
<evidence type="ECO:0000256" key="4">
    <source>
        <dbReference type="ARBA" id="ARBA00022475"/>
    </source>
</evidence>
<accession>A0A3E2DKP2</accession>
<evidence type="ECO:0000256" key="1">
    <source>
        <dbReference type="ARBA" id="ARBA00004651"/>
    </source>
</evidence>
<dbReference type="RefSeq" id="WP_065674304.1">
    <property type="nucleotide sequence ID" value="NZ_LYSN01000051.1"/>
</dbReference>
<evidence type="ECO:0000256" key="9">
    <source>
        <dbReference type="SAM" id="Phobius"/>
    </source>
</evidence>
<evidence type="ECO:0000256" key="6">
    <source>
        <dbReference type="ARBA" id="ARBA00022970"/>
    </source>
</evidence>
<dbReference type="PANTHER" id="PTHR43495">
    <property type="entry name" value="GABA PERMEASE"/>
    <property type="match status" value="1"/>
</dbReference>
<keyword evidence="8 9" id="KW-0472">Membrane</keyword>
<keyword evidence="6" id="KW-0029">Amino-acid transport</keyword>
<feature type="transmembrane region" description="Helical" evidence="9">
    <location>
        <begin position="302"/>
        <end position="321"/>
    </location>
</feature>
<dbReference type="GO" id="GO:0055085">
    <property type="term" value="P:transmembrane transport"/>
    <property type="evidence" value="ECO:0007669"/>
    <property type="project" value="InterPro"/>
</dbReference>
<dbReference type="PIRSF" id="PIRSF006060">
    <property type="entry name" value="AA_transporter"/>
    <property type="match status" value="1"/>
</dbReference>
<feature type="transmembrane region" description="Helical" evidence="9">
    <location>
        <begin position="261"/>
        <end position="282"/>
    </location>
</feature>
<organism evidence="11 12">
    <name type="scientific">Cutibacterium avidum</name>
    <dbReference type="NCBI Taxonomy" id="33010"/>
    <lineage>
        <taxon>Bacteria</taxon>
        <taxon>Bacillati</taxon>
        <taxon>Actinomycetota</taxon>
        <taxon>Actinomycetes</taxon>
        <taxon>Propionibacteriales</taxon>
        <taxon>Propionibacteriaceae</taxon>
        <taxon>Cutibacterium</taxon>
    </lineage>
</organism>
<evidence type="ECO:0000256" key="7">
    <source>
        <dbReference type="ARBA" id="ARBA00022989"/>
    </source>
</evidence>
<evidence type="ECO:0000256" key="2">
    <source>
        <dbReference type="ARBA" id="ARBA00008583"/>
    </source>
</evidence>
<protein>
    <submittedName>
        <fullName evidence="11">Amino acid permease</fullName>
    </submittedName>
</protein>
<keyword evidence="5 9" id="KW-0812">Transmembrane</keyword>
<dbReference type="Proteomes" id="UP000259211">
    <property type="component" value="Unassembled WGS sequence"/>
</dbReference>
<feature type="transmembrane region" description="Helical" evidence="9">
    <location>
        <begin position="167"/>
        <end position="189"/>
    </location>
</feature>
<dbReference type="FunFam" id="1.20.1740.10:FF:000001">
    <property type="entry name" value="Amino acid permease"/>
    <property type="match status" value="1"/>
</dbReference>
<feature type="domain" description="Amino acid permease/ SLC12A" evidence="10">
    <location>
        <begin position="30"/>
        <end position="449"/>
    </location>
</feature>
<keyword evidence="4" id="KW-1003">Cell membrane</keyword>
<feature type="transmembrane region" description="Helical" evidence="9">
    <location>
        <begin position="420"/>
        <end position="438"/>
    </location>
</feature>
<evidence type="ECO:0000313" key="12">
    <source>
        <dbReference type="Proteomes" id="UP000259211"/>
    </source>
</evidence>
<name>A0A3E2DKP2_9ACTN</name>
<evidence type="ECO:0000256" key="3">
    <source>
        <dbReference type="ARBA" id="ARBA00022448"/>
    </source>
</evidence>
<feature type="transmembrane region" description="Helical" evidence="9">
    <location>
        <begin position="59"/>
        <end position="78"/>
    </location>
</feature>
<feature type="transmembrane region" description="Helical" evidence="9">
    <location>
        <begin position="108"/>
        <end position="132"/>
    </location>
</feature>
<keyword evidence="7 9" id="KW-1133">Transmembrane helix</keyword>
<evidence type="ECO:0000256" key="5">
    <source>
        <dbReference type="ARBA" id="ARBA00022692"/>
    </source>
</evidence>
<dbReference type="AlphaFoldDB" id="A0A3E2DKP2"/>
<keyword evidence="3" id="KW-0813">Transport</keyword>
<dbReference type="EMBL" id="NOWI01000003">
    <property type="protein sequence ID" value="RFT45977.1"/>
    <property type="molecule type" value="Genomic_DNA"/>
</dbReference>
<proteinExistence type="inferred from homology"/>
<comment type="caution">
    <text evidence="11">The sequence shown here is derived from an EMBL/GenBank/DDBJ whole genome shotgun (WGS) entry which is preliminary data.</text>
</comment>
<dbReference type="PANTHER" id="PTHR43495:SF1">
    <property type="entry name" value="L-ASPARAGINE PERMEASE"/>
    <property type="match status" value="1"/>
</dbReference>
<dbReference type="GO" id="GO:0005886">
    <property type="term" value="C:plasma membrane"/>
    <property type="evidence" value="ECO:0007669"/>
    <property type="project" value="UniProtKB-SubCell"/>
</dbReference>
<sequence length="479" mass="51036">MQEGDPSAKPTGTTVDMGDAGYDKALRNRHLQMIAIGGSIGTGLFLGAGGRLAQGGPGLALSYAVCGIFAFLMVRALGEMAIRRPSSGAFVSYAREFMGEKGAYVTGWFFFLNWSVTVMADITAVALYLHYWKMFQPIPQWVLALIALAVVFTLNMLSVKMFGEAEFWFAAIKVTAIVLFMIAAIWAVVTEAPVGHDTAGFHNISSHGGFFPGGMTPVVALTLGVIFAFGGTEMVGVAAGETKDAEKILPKAINSMILRIFVFYVGSVVLMALVLPYTAYSANESPFVTFFTGIGIPHAGDVIQIIVLTAALSSLNAGLYSTGRTLRSLAMAGEAPKIAAKLNRHQVPAGGIIITASLGLIGVALSAFLPENAFEIVMNLAGIGIAGTWCMVLLTHTRFLRLVKRGEEVRPEYHMPGAPVTNYVSLAFLIIVVLSNVTSESGRWTLLLFALVAIAMVIGWYAVRDDVMSDNAVKDSPGD</sequence>
<evidence type="ECO:0000256" key="8">
    <source>
        <dbReference type="ARBA" id="ARBA00023136"/>
    </source>
</evidence>
<dbReference type="Gene3D" id="1.20.1740.10">
    <property type="entry name" value="Amino acid/polyamine transporter I"/>
    <property type="match status" value="1"/>
</dbReference>
<dbReference type="InterPro" id="IPR004841">
    <property type="entry name" value="AA-permease/SLC12A_dom"/>
</dbReference>
<feature type="transmembrane region" description="Helical" evidence="9">
    <location>
        <begin position="138"/>
        <end position="155"/>
    </location>
</feature>
<reference evidence="11 12" key="1">
    <citation type="submission" date="2017-07" db="EMBL/GenBank/DDBJ databases">
        <authorList>
            <person name="Sun Z.S."/>
            <person name="Albrecht U."/>
            <person name="Echele G."/>
            <person name="Lee C.C."/>
        </authorList>
    </citation>
    <scope>NUCLEOTIDE SEQUENCE [LARGE SCALE GENOMIC DNA]</scope>
    <source>
        <strain evidence="11 12">P16-029</strain>
    </source>
</reference>
<dbReference type="InterPro" id="IPR004840">
    <property type="entry name" value="Amino_acid_permease_CS"/>
</dbReference>
<feature type="transmembrane region" description="Helical" evidence="9">
    <location>
        <begin position="376"/>
        <end position="399"/>
    </location>
</feature>
<comment type="similarity">
    <text evidence="2">Belongs to the amino acid-polyamine-organocation (APC) superfamily. Amino acid transporter (AAT) (TC 2.A.3.1) family.</text>
</comment>
<comment type="subcellular location">
    <subcellularLocation>
        <location evidence="1">Cell membrane</location>
        <topology evidence="1">Multi-pass membrane protein</topology>
    </subcellularLocation>
</comment>
<feature type="transmembrane region" description="Helical" evidence="9">
    <location>
        <begin position="218"/>
        <end position="240"/>
    </location>
</feature>
<dbReference type="PROSITE" id="PS00218">
    <property type="entry name" value="AMINO_ACID_PERMEASE_1"/>
    <property type="match status" value="1"/>
</dbReference>
<dbReference type="GO" id="GO:0006865">
    <property type="term" value="P:amino acid transport"/>
    <property type="evidence" value="ECO:0007669"/>
    <property type="project" value="UniProtKB-KW"/>
</dbReference>
<evidence type="ECO:0000259" key="10">
    <source>
        <dbReference type="Pfam" id="PF00324"/>
    </source>
</evidence>
<feature type="transmembrane region" description="Helical" evidence="9">
    <location>
        <begin position="347"/>
        <end position="370"/>
    </location>
</feature>
<feature type="transmembrane region" description="Helical" evidence="9">
    <location>
        <begin position="444"/>
        <end position="463"/>
    </location>
</feature>
<gene>
    <name evidence="11" type="ORF">CHT91_04030</name>
</gene>
<evidence type="ECO:0000313" key="11">
    <source>
        <dbReference type="EMBL" id="RFT45977.1"/>
    </source>
</evidence>